<proteinExistence type="predicted"/>
<evidence type="ECO:0000313" key="1">
    <source>
        <dbReference type="EMBL" id="RHC08324.1"/>
    </source>
</evidence>
<comment type="caution">
    <text evidence="1">The sequence shown here is derived from an EMBL/GenBank/DDBJ whole genome shotgun (WGS) entry which is preliminary data.</text>
</comment>
<organism evidence="1 2">
    <name type="scientific">Blautia obeum</name>
    <dbReference type="NCBI Taxonomy" id="40520"/>
    <lineage>
        <taxon>Bacteria</taxon>
        <taxon>Bacillati</taxon>
        <taxon>Bacillota</taxon>
        <taxon>Clostridia</taxon>
        <taxon>Lachnospirales</taxon>
        <taxon>Lachnospiraceae</taxon>
        <taxon>Blautia</taxon>
    </lineage>
</organism>
<feature type="non-terminal residue" evidence="1">
    <location>
        <position position="1"/>
    </location>
</feature>
<dbReference type="Proteomes" id="UP000265808">
    <property type="component" value="Unassembled WGS sequence"/>
</dbReference>
<gene>
    <name evidence="1" type="ORF">DW859_05355</name>
</gene>
<accession>A0A454HIC2</accession>
<dbReference type="AlphaFoldDB" id="A0A454HIC2"/>
<evidence type="ECO:0000313" key="2">
    <source>
        <dbReference type="Proteomes" id="UP000265808"/>
    </source>
</evidence>
<dbReference type="EMBL" id="QSHL01000003">
    <property type="protein sequence ID" value="RHC08324.1"/>
    <property type="molecule type" value="Genomic_DNA"/>
</dbReference>
<reference evidence="1 2" key="1">
    <citation type="submission" date="2018-08" db="EMBL/GenBank/DDBJ databases">
        <title>A genome reference for cultivated species of the human gut microbiota.</title>
        <authorList>
            <person name="Zou Y."/>
            <person name="Xue W."/>
            <person name="Luo G."/>
        </authorList>
    </citation>
    <scope>NUCLEOTIDE SEQUENCE [LARGE SCALE GENOMIC DNA]</scope>
    <source>
        <strain evidence="1 2">AM37-4AC</strain>
    </source>
</reference>
<protein>
    <submittedName>
        <fullName evidence="1">Uncharacterized protein</fullName>
    </submittedName>
</protein>
<name>A0A454HIC2_9FIRM</name>
<sequence length="89" mass="10741">LKNFRESYVFHCLVIKVLCLSVSQTAHLFYHIHQRLSSTFFKFFSRCFDVCVSLSSDLFTLSHVRFFVNNYFCFFQNFSNCLIRRNNFL</sequence>